<organism evidence="3">
    <name type="scientific">Guillardia theta (strain CCMP2712)</name>
    <name type="common">Cryptophyte</name>
    <dbReference type="NCBI Taxonomy" id="905079"/>
    <lineage>
        <taxon>Eukaryota</taxon>
        <taxon>Cryptophyceae</taxon>
        <taxon>Pyrenomonadales</taxon>
        <taxon>Geminigeraceae</taxon>
        <taxon>Guillardia</taxon>
    </lineage>
</organism>
<dbReference type="EMBL" id="JH992969">
    <property type="protein sequence ID" value="EKX53731.1"/>
    <property type="molecule type" value="Genomic_DNA"/>
</dbReference>
<evidence type="ECO:0000256" key="2">
    <source>
        <dbReference type="SAM" id="SignalP"/>
    </source>
</evidence>
<dbReference type="PaxDb" id="55529-EKX53731"/>
<keyword evidence="5" id="KW-1185">Reference proteome</keyword>
<accession>L1JYS8</accession>
<feature type="signal peptide" evidence="2">
    <location>
        <begin position="1"/>
        <end position="21"/>
    </location>
</feature>
<gene>
    <name evidence="3" type="ORF">GUITHDRAFT_100700</name>
</gene>
<dbReference type="GeneID" id="17310231"/>
<evidence type="ECO:0000313" key="4">
    <source>
        <dbReference type="EnsemblProtists" id="EKX53731"/>
    </source>
</evidence>
<evidence type="ECO:0000313" key="3">
    <source>
        <dbReference type="EMBL" id="EKX53731.1"/>
    </source>
</evidence>
<reference evidence="3 5" key="1">
    <citation type="journal article" date="2012" name="Nature">
        <title>Algal genomes reveal evolutionary mosaicism and the fate of nucleomorphs.</title>
        <authorList>
            <consortium name="DOE Joint Genome Institute"/>
            <person name="Curtis B.A."/>
            <person name="Tanifuji G."/>
            <person name="Burki F."/>
            <person name="Gruber A."/>
            <person name="Irimia M."/>
            <person name="Maruyama S."/>
            <person name="Arias M.C."/>
            <person name="Ball S.G."/>
            <person name="Gile G.H."/>
            <person name="Hirakawa Y."/>
            <person name="Hopkins J.F."/>
            <person name="Kuo A."/>
            <person name="Rensing S.A."/>
            <person name="Schmutz J."/>
            <person name="Symeonidi A."/>
            <person name="Elias M."/>
            <person name="Eveleigh R.J."/>
            <person name="Herman E.K."/>
            <person name="Klute M.J."/>
            <person name="Nakayama T."/>
            <person name="Obornik M."/>
            <person name="Reyes-Prieto A."/>
            <person name="Armbrust E.V."/>
            <person name="Aves S.J."/>
            <person name="Beiko R.G."/>
            <person name="Coutinho P."/>
            <person name="Dacks J.B."/>
            <person name="Durnford D.G."/>
            <person name="Fast N.M."/>
            <person name="Green B.R."/>
            <person name="Grisdale C.J."/>
            <person name="Hempel F."/>
            <person name="Henrissat B."/>
            <person name="Hoppner M.P."/>
            <person name="Ishida K."/>
            <person name="Kim E."/>
            <person name="Koreny L."/>
            <person name="Kroth P.G."/>
            <person name="Liu Y."/>
            <person name="Malik S.B."/>
            <person name="Maier U.G."/>
            <person name="McRose D."/>
            <person name="Mock T."/>
            <person name="Neilson J.A."/>
            <person name="Onodera N.T."/>
            <person name="Poole A.M."/>
            <person name="Pritham E.J."/>
            <person name="Richards T.A."/>
            <person name="Rocap G."/>
            <person name="Roy S.W."/>
            <person name="Sarai C."/>
            <person name="Schaack S."/>
            <person name="Shirato S."/>
            <person name="Slamovits C.H."/>
            <person name="Spencer D.F."/>
            <person name="Suzuki S."/>
            <person name="Worden A.Z."/>
            <person name="Zauner S."/>
            <person name="Barry K."/>
            <person name="Bell C."/>
            <person name="Bharti A.K."/>
            <person name="Crow J.A."/>
            <person name="Grimwood J."/>
            <person name="Kramer R."/>
            <person name="Lindquist E."/>
            <person name="Lucas S."/>
            <person name="Salamov A."/>
            <person name="McFadden G.I."/>
            <person name="Lane C.E."/>
            <person name="Keeling P.J."/>
            <person name="Gray M.W."/>
            <person name="Grigoriev I.V."/>
            <person name="Archibald J.M."/>
        </authorList>
    </citation>
    <scope>NUCLEOTIDE SEQUENCE</scope>
    <source>
        <strain evidence="3 5">CCMP2712</strain>
    </source>
</reference>
<reference evidence="5" key="2">
    <citation type="submission" date="2012-11" db="EMBL/GenBank/DDBJ databases">
        <authorList>
            <person name="Kuo A."/>
            <person name="Curtis B.A."/>
            <person name="Tanifuji G."/>
            <person name="Burki F."/>
            <person name="Gruber A."/>
            <person name="Irimia M."/>
            <person name="Maruyama S."/>
            <person name="Arias M.C."/>
            <person name="Ball S.G."/>
            <person name="Gile G.H."/>
            <person name="Hirakawa Y."/>
            <person name="Hopkins J.F."/>
            <person name="Rensing S.A."/>
            <person name="Schmutz J."/>
            <person name="Symeonidi A."/>
            <person name="Elias M."/>
            <person name="Eveleigh R.J."/>
            <person name="Herman E.K."/>
            <person name="Klute M.J."/>
            <person name="Nakayama T."/>
            <person name="Obornik M."/>
            <person name="Reyes-Prieto A."/>
            <person name="Armbrust E.V."/>
            <person name="Aves S.J."/>
            <person name="Beiko R.G."/>
            <person name="Coutinho P."/>
            <person name="Dacks J.B."/>
            <person name="Durnford D.G."/>
            <person name="Fast N.M."/>
            <person name="Green B.R."/>
            <person name="Grisdale C."/>
            <person name="Hempe F."/>
            <person name="Henrissat B."/>
            <person name="Hoppner M.P."/>
            <person name="Ishida K.-I."/>
            <person name="Kim E."/>
            <person name="Koreny L."/>
            <person name="Kroth P.G."/>
            <person name="Liu Y."/>
            <person name="Malik S.-B."/>
            <person name="Maier U.G."/>
            <person name="McRose D."/>
            <person name="Mock T."/>
            <person name="Neilson J.A."/>
            <person name="Onodera N.T."/>
            <person name="Poole A.M."/>
            <person name="Pritham E.J."/>
            <person name="Richards T.A."/>
            <person name="Rocap G."/>
            <person name="Roy S.W."/>
            <person name="Sarai C."/>
            <person name="Schaack S."/>
            <person name="Shirato S."/>
            <person name="Slamovits C.H."/>
            <person name="Spencer D.F."/>
            <person name="Suzuki S."/>
            <person name="Worden A.Z."/>
            <person name="Zauner S."/>
            <person name="Barry K."/>
            <person name="Bell C."/>
            <person name="Bharti A.K."/>
            <person name="Crow J.A."/>
            <person name="Grimwood J."/>
            <person name="Kramer R."/>
            <person name="Lindquist E."/>
            <person name="Lucas S."/>
            <person name="Salamov A."/>
            <person name="McFadden G.I."/>
            <person name="Lane C.E."/>
            <person name="Keeling P.J."/>
            <person name="Gray M.W."/>
            <person name="Grigoriev I.V."/>
            <person name="Archibald J.M."/>
        </authorList>
    </citation>
    <scope>NUCLEOTIDE SEQUENCE</scope>
    <source>
        <strain evidence="5">CCMP2712</strain>
    </source>
</reference>
<feature type="chain" id="PRO_5008771943" description="Lipocalin/cytosolic fatty-acid binding domain-containing protein" evidence="2">
    <location>
        <begin position="22"/>
        <end position="312"/>
    </location>
</feature>
<evidence type="ECO:0000313" key="5">
    <source>
        <dbReference type="Proteomes" id="UP000011087"/>
    </source>
</evidence>
<feature type="region of interest" description="Disordered" evidence="1">
    <location>
        <begin position="220"/>
        <end position="242"/>
    </location>
</feature>
<evidence type="ECO:0000256" key="1">
    <source>
        <dbReference type="SAM" id="MobiDB-lite"/>
    </source>
</evidence>
<dbReference type="RefSeq" id="XP_005840711.1">
    <property type="nucleotide sequence ID" value="XM_005840654.1"/>
</dbReference>
<dbReference type="HOGENOM" id="CLU_892674_0_0_1"/>
<dbReference type="AlphaFoldDB" id="L1JYS8"/>
<protein>
    <recommendedName>
        <fullName evidence="6">Lipocalin/cytosolic fatty-acid binding domain-containing protein</fullName>
    </recommendedName>
</protein>
<dbReference type="KEGG" id="gtt:GUITHDRAFT_100700"/>
<sequence>MVSSFHLILGLVLSLQGTAQGQRRFSPTDDNEFCIDKDLVGFWKLIGLQNQTAQSWNGEEEMVTLRADGQVAGGPRLSGEYDNLNVSWASDQRVSGGQWRCKQDVYGRKVVEIVMFLPPKNKEDRLRFRDGRPALLLLGSILQLFPQDTDSSSSEGLRIIGNASIGMYGETSDWTPLSKFSMAKKNTEGLKLIPTVKPFSQSFNTPVSDEEEILKQLEREKDHDPAGLHKKAAQESEEQFSQAKYDRDALYDQLEDLSQEATGSEHAVDGRDGNDLAEEIQAELNLRAAVEKEKQEIRKLLDMDDDDGQIRK</sequence>
<dbReference type="Proteomes" id="UP000011087">
    <property type="component" value="Unassembled WGS sequence"/>
</dbReference>
<evidence type="ECO:0008006" key="6">
    <source>
        <dbReference type="Google" id="ProtNLM"/>
    </source>
</evidence>
<reference evidence="4" key="3">
    <citation type="submission" date="2016-03" db="UniProtKB">
        <authorList>
            <consortium name="EnsemblProtists"/>
        </authorList>
    </citation>
    <scope>IDENTIFICATION</scope>
</reference>
<name>L1JYS8_GUITC</name>
<proteinExistence type="predicted"/>
<dbReference type="EnsemblProtists" id="EKX53731">
    <property type="protein sequence ID" value="EKX53731"/>
    <property type="gene ID" value="GUITHDRAFT_100700"/>
</dbReference>
<keyword evidence="2" id="KW-0732">Signal</keyword>